<dbReference type="AlphaFoldDB" id="A0A5C5ZKI5"/>
<evidence type="ECO:0000313" key="3">
    <source>
        <dbReference type="Proteomes" id="UP000315440"/>
    </source>
</evidence>
<dbReference type="PROSITE" id="PS51257">
    <property type="entry name" value="PROKAR_LIPOPROTEIN"/>
    <property type="match status" value="1"/>
</dbReference>
<evidence type="ECO:0000256" key="1">
    <source>
        <dbReference type="SAM" id="MobiDB-lite"/>
    </source>
</evidence>
<keyword evidence="3" id="KW-1185">Reference proteome</keyword>
<feature type="region of interest" description="Disordered" evidence="1">
    <location>
        <begin position="367"/>
        <end position="387"/>
    </location>
</feature>
<dbReference type="InterPro" id="IPR024079">
    <property type="entry name" value="MetalloPept_cat_dom_sf"/>
</dbReference>
<reference evidence="2 3" key="1">
    <citation type="submission" date="2019-02" db="EMBL/GenBank/DDBJ databases">
        <title>Deep-cultivation of Planctomycetes and their phenomic and genomic characterization uncovers novel biology.</title>
        <authorList>
            <person name="Wiegand S."/>
            <person name="Jogler M."/>
            <person name="Boedeker C."/>
            <person name="Pinto D."/>
            <person name="Vollmers J."/>
            <person name="Rivas-Marin E."/>
            <person name="Kohn T."/>
            <person name="Peeters S.H."/>
            <person name="Heuer A."/>
            <person name="Rast P."/>
            <person name="Oberbeckmann S."/>
            <person name="Bunk B."/>
            <person name="Jeske O."/>
            <person name="Meyerdierks A."/>
            <person name="Storesund J.E."/>
            <person name="Kallscheuer N."/>
            <person name="Luecker S."/>
            <person name="Lage O.M."/>
            <person name="Pohl T."/>
            <person name="Merkel B.J."/>
            <person name="Hornburger P."/>
            <person name="Mueller R.-W."/>
            <person name="Bruemmer F."/>
            <person name="Labrenz M."/>
            <person name="Spormann A.M."/>
            <person name="Op Den Camp H."/>
            <person name="Overmann J."/>
            <person name="Amann R."/>
            <person name="Jetten M.S.M."/>
            <person name="Mascher T."/>
            <person name="Medema M.H."/>
            <person name="Devos D.P."/>
            <person name="Kaster A.-K."/>
            <person name="Ovreas L."/>
            <person name="Rohde M."/>
            <person name="Galperin M.Y."/>
            <person name="Jogler C."/>
        </authorList>
    </citation>
    <scope>NUCLEOTIDE SEQUENCE [LARGE SCALE GENOMIC DNA]</scope>
    <source>
        <strain evidence="2 3">Mal64</strain>
    </source>
</reference>
<organism evidence="2 3">
    <name type="scientific">Pseudobythopirellula maris</name>
    <dbReference type="NCBI Taxonomy" id="2527991"/>
    <lineage>
        <taxon>Bacteria</taxon>
        <taxon>Pseudomonadati</taxon>
        <taxon>Planctomycetota</taxon>
        <taxon>Planctomycetia</taxon>
        <taxon>Pirellulales</taxon>
        <taxon>Lacipirellulaceae</taxon>
        <taxon>Pseudobythopirellula</taxon>
    </lineage>
</organism>
<dbReference type="EMBL" id="SJPQ01000003">
    <property type="protein sequence ID" value="TWT87740.1"/>
    <property type="molecule type" value="Genomic_DNA"/>
</dbReference>
<feature type="compositionally biased region" description="Low complexity" evidence="1">
    <location>
        <begin position="367"/>
        <end position="376"/>
    </location>
</feature>
<evidence type="ECO:0008006" key="4">
    <source>
        <dbReference type="Google" id="ProtNLM"/>
    </source>
</evidence>
<dbReference type="RefSeq" id="WP_146402148.1">
    <property type="nucleotide sequence ID" value="NZ_SJPQ01000003.1"/>
</dbReference>
<sequence>MKFLVWRRQSIALFANAVIGCAATLLLLLPHLARADVFVLANRTPRPLDTLISPATSEPYQLRLKVGEVRPLFADDPLHVAFNSSGERRGYLLRANTPYYFGQNASGVIDLHEIGLGAAEAAEGAETGRVLPGDARFMPVAEIPVMILVDEDEPSLPAVWQARLRARVERASVVLQRHAGVRLRVARYGRWRTDNRENDFMKSFANFERDVKPPPGVIAIGFASQYQLPVGRTHLGGTRGPLNSHLMIREWSQHVSEPERLELLLHELGHHLGASHSAEMDSVMRPLLGDRRSRLTSFQIRFDPVNTLIMSMVGEEIRRRDISSFTELTPATSRRLADAYGALGSGLSDDPAAKNFLRRVKNRAAGRAAPARVPNRGPGGLALNPVADKAPAVAPPRAAERLRAEGRAAVAAAPAFDKPLEPVGQPGKASTLGEAIDIVLRTIAAASGDPRLRAAEPEQRTELLVRAAARTAAELPDETEREAFVYALALAMDDTGQLAKRGGLVAADRSATPKLTRAALAAVKPTVRGRVDLAKHFFVSAGLALRAGDEQARAIGLAKELVDSQGGTGFSFADLAADRAGVRFGREVAEGRVAMASLAAGFRPADYCPAVDGLQEGLTLQDVIGRYGGQGDPRFDAELAGIDGRIDRLTPYLSIGFDED</sequence>
<protein>
    <recommendedName>
        <fullName evidence="4">Matrixin</fullName>
    </recommendedName>
</protein>
<dbReference type="Proteomes" id="UP000315440">
    <property type="component" value="Unassembled WGS sequence"/>
</dbReference>
<comment type="caution">
    <text evidence="2">The sequence shown here is derived from an EMBL/GenBank/DDBJ whole genome shotgun (WGS) entry which is preliminary data.</text>
</comment>
<accession>A0A5C5ZKI5</accession>
<evidence type="ECO:0000313" key="2">
    <source>
        <dbReference type="EMBL" id="TWT87740.1"/>
    </source>
</evidence>
<proteinExistence type="predicted"/>
<gene>
    <name evidence="2" type="ORF">Mal64_32830</name>
</gene>
<name>A0A5C5ZKI5_9BACT</name>
<dbReference type="Gene3D" id="3.40.390.10">
    <property type="entry name" value="Collagenase (Catalytic Domain)"/>
    <property type="match status" value="1"/>
</dbReference>
<dbReference type="GO" id="GO:0008237">
    <property type="term" value="F:metallopeptidase activity"/>
    <property type="evidence" value="ECO:0007669"/>
    <property type="project" value="InterPro"/>
</dbReference>
<dbReference type="SUPFAM" id="SSF55486">
    <property type="entry name" value="Metalloproteases ('zincins'), catalytic domain"/>
    <property type="match status" value="1"/>
</dbReference>
<dbReference type="OrthoDB" id="9997at2"/>